<dbReference type="Pfam" id="PF22752">
    <property type="entry name" value="DUF488-N3i"/>
    <property type="match status" value="1"/>
</dbReference>
<proteinExistence type="predicted"/>
<dbReference type="PANTHER" id="PTHR36849">
    <property type="entry name" value="CYTOPLASMIC PROTEIN-RELATED"/>
    <property type="match status" value="1"/>
</dbReference>
<dbReference type="AlphaFoldDB" id="A0A7T6ARN4"/>
<organism evidence="1 2">
    <name type="scientific">Desulfobulbus oligotrophicus</name>
    <dbReference type="NCBI Taxonomy" id="1909699"/>
    <lineage>
        <taxon>Bacteria</taxon>
        <taxon>Pseudomonadati</taxon>
        <taxon>Thermodesulfobacteriota</taxon>
        <taxon>Desulfobulbia</taxon>
        <taxon>Desulfobulbales</taxon>
        <taxon>Desulfobulbaceae</taxon>
        <taxon>Desulfobulbus</taxon>
    </lineage>
</organism>
<protein>
    <submittedName>
        <fullName evidence="1">DUF488 family protein</fullName>
    </submittedName>
</protein>
<dbReference type="Proteomes" id="UP000596092">
    <property type="component" value="Chromosome"/>
</dbReference>
<dbReference type="RefSeq" id="WP_199263022.1">
    <property type="nucleotide sequence ID" value="NZ_CP054140.1"/>
</dbReference>
<accession>A0A7T6ARN4</accession>
<gene>
    <name evidence="1" type="ORF">HP555_13110</name>
</gene>
<sequence length="124" mass="14585">MPSITIKRVYDSTDTSEGVRVLVDRVWPRGVSKQKLQAEHWLRDAAPSSALRKWFDHDPKRWDEFKHRYWEELQGKPETVSFLLTLAQEQGLTLLFSARDVRYNQAVALQEYLLARLHTTSERS</sequence>
<dbReference type="EMBL" id="CP054140">
    <property type="protein sequence ID" value="QQG66738.1"/>
    <property type="molecule type" value="Genomic_DNA"/>
</dbReference>
<evidence type="ECO:0000313" key="2">
    <source>
        <dbReference type="Proteomes" id="UP000596092"/>
    </source>
</evidence>
<dbReference type="PANTHER" id="PTHR36849:SF1">
    <property type="entry name" value="CYTOPLASMIC PROTEIN"/>
    <property type="match status" value="1"/>
</dbReference>
<dbReference type="InterPro" id="IPR052552">
    <property type="entry name" value="YeaO-like"/>
</dbReference>
<name>A0A7T6ARN4_9BACT</name>
<dbReference type="KEGG" id="dog:HP555_13110"/>
<reference evidence="1 2" key="1">
    <citation type="submission" date="2020-05" db="EMBL/GenBank/DDBJ databases">
        <title>Complete genome of Desulfobulbus oligotrophicus.</title>
        <authorList>
            <person name="Podar M."/>
        </authorList>
    </citation>
    <scope>NUCLEOTIDE SEQUENCE [LARGE SCALE GENOMIC DNA]</scope>
    <source>
        <strain evidence="1 2">Prop6</strain>
    </source>
</reference>
<keyword evidence="2" id="KW-1185">Reference proteome</keyword>
<evidence type="ECO:0000313" key="1">
    <source>
        <dbReference type="EMBL" id="QQG66738.1"/>
    </source>
</evidence>